<dbReference type="eggNOG" id="COG1278">
    <property type="taxonomic scope" value="Bacteria"/>
</dbReference>
<dbReference type="Proteomes" id="UP000002588">
    <property type="component" value="Chromosome"/>
</dbReference>
<evidence type="ECO:0000313" key="3">
    <source>
        <dbReference type="Proteomes" id="UP000002588"/>
    </source>
</evidence>
<dbReference type="PIRSF" id="PIRSF002599">
    <property type="entry name" value="Cold_shock_A"/>
    <property type="match status" value="1"/>
</dbReference>
<dbReference type="GO" id="GO:0003730">
    <property type="term" value="F:mRNA 3'-UTR binding"/>
    <property type="evidence" value="ECO:0007669"/>
    <property type="project" value="TreeGrafter"/>
</dbReference>
<dbReference type="InterPro" id="IPR012156">
    <property type="entry name" value="Cold_shock_CspA"/>
</dbReference>
<dbReference type="InterPro" id="IPR012340">
    <property type="entry name" value="NA-bd_OB-fold"/>
</dbReference>
<dbReference type="Pfam" id="PF00313">
    <property type="entry name" value="CSD"/>
    <property type="match status" value="1"/>
</dbReference>
<dbReference type="PANTHER" id="PTHR12962:SF1">
    <property type="entry name" value="COLD SHOCK DOMAIN-CONTAINING PROTEIN CG9705"/>
    <property type="match status" value="1"/>
</dbReference>
<organism evidence="2 3">
    <name type="scientific">Azoarcus sp. (strain BH72)</name>
    <dbReference type="NCBI Taxonomy" id="418699"/>
    <lineage>
        <taxon>Bacteria</taxon>
        <taxon>Pseudomonadati</taxon>
        <taxon>Pseudomonadota</taxon>
        <taxon>Betaproteobacteria</taxon>
        <taxon>Rhodocyclales</taxon>
        <taxon>Zoogloeaceae</taxon>
        <taxon>Azoarcus</taxon>
    </lineage>
</organism>
<dbReference type="GO" id="GO:0005737">
    <property type="term" value="C:cytoplasm"/>
    <property type="evidence" value="ECO:0007669"/>
    <property type="project" value="TreeGrafter"/>
</dbReference>
<reference evidence="2 3" key="1">
    <citation type="journal article" date="2006" name="Nat. Biotechnol.">
        <title>Complete genome of the mutualistic, N2-fixing grass endophyte Azoarcus sp. strain BH72.</title>
        <authorList>
            <person name="Krause A."/>
            <person name="Ramakumar A."/>
            <person name="Bartels D."/>
            <person name="Battistoni F."/>
            <person name="Bekel T."/>
            <person name="Boch J."/>
            <person name="Boehm M."/>
            <person name="Friedrich F."/>
            <person name="Hurek T."/>
            <person name="Krause L."/>
            <person name="Linke B."/>
            <person name="McHardy A.C."/>
            <person name="Sarkar A."/>
            <person name="Schneiker S."/>
            <person name="Syed A.A."/>
            <person name="Thauer R."/>
            <person name="Vorhoelter F.-J."/>
            <person name="Weidner S."/>
            <person name="Puehler A."/>
            <person name="Reinhold-Hurek B."/>
            <person name="Kaiser O."/>
            <person name="Goesmann A."/>
        </authorList>
    </citation>
    <scope>NUCLEOTIDE SEQUENCE [LARGE SCALE GENOMIC DNA]</scope>
    <source>
        <strain evidence="2 3">BH72</strain>
    </source>
</reference>
<evidence type="ECO:0000313" key="2">
    <source>
        <dbReference type="EMBL" id="CAL93789.1"/>
    </source>
</evidence>
<dbReference type="AlphaFoldDB" id="A1K4N4"/>
<name>A1K4N4_AZOSB</name>
<dbReference type="EMBL" id="AM406670">
    <property type="protein sequence ID" value="CAL93789.1"/>
    <property type="molecule type" value="Genomic_DNA"/>
</dbReference>
<dbReference type="KEGG" id="azo:azo1172"/>
<dbReference type="InterPro" id="IPR052069">
    <property type="entry name" value="Ca-reg_mRNA-binding_domain"/>
</dbReference>
<protein>
    <recommendedName>
        <fullName evidence="1">CSD domain-containing protein</fullName>
    </recommendedName>
</protein>
<evidence type="ECO:0000259" key="1">
    <source>
        <dbReference type="PROSITE" id="PS51857"/>
    </source>
</evidence>
<keyword evidence="3" id="KW-1185">Reference proteome</keyword>
<dbReference type="CDD" id="cd04458">
    <property type="entry name" value="CSP_CDS"/>
    <property type="match status" value="1"/>
</dbReference>
<dbReference type="STRING" id="62928.azo1172"/>
<dbReference type="SUPFAM" id="SSF50249">
    <property type="entry name" value="Nucleic acid-binding proteins"/>
    <property type="match status" value="1"/>
</dbReference>
<dbReference type="HOGENOM" id="CLU_3095129_0_0_4"/>
<dbReference type="PANTHER" id="PTHR12962">
    <property type="entry name" value="CALCIUM-REGULATED HEAT STABLE PROTEIN CRHSP-24-RELATED"/>
    <property type="match status" value="1"/>
</dbReference>
<dbReference type="InterPro" id="IPR002059">
    <property type="entry name" value="CSP_DNA-bd"/>
</dbReference>
<dbReference type="PROSITE" id="PS51857">
    <property type="entry name" value="CSD_2"/>
    <property type="match status" value="1"/>
</dbReference>
<proteinExistence type="predicted"/>
<gene>
    <name evidence="2" type="ordered locus">azo1172</name>
</gene>
<accession>A1K4N4</accession>
<dbReference type="GO" id="GO:0043488">
    <property type="term" value="P:regulation of mRNA stability"/>
    <property type="evidence" value="ECO:0007669"/>
    <property type="project" value="TreeGrafter"/>
</dbReference>
<dbReference type="Gene3D" id="2.40.50.140">
    <property type="entry name" value="Nucleic acid-binding proteins"/>
    <property type="match status" value="1"/>
</dbReference>
<sequence length="51" mass="5666">MRHQGHISSWKDDKGFGFITPAAGGEKVFVHISAFANRRGRPEVDDRVPTS</sequence>
<dbReference type="RefSeq" id="WP_011764905.1">
    <property type="nucleotide sequence ID" value="NC_008702.1"/>
</dbReference>
<feature type="domain" description="CSD" evidence="1">
    <location>
        <begin position="2"/>
        <end position="51"/>
    </location>
</feature>